<dbReference type="GO" id="GO:0016787">
    <property type="term" value="F:hydrolase activity"/>
    <property type="evidence" value="ECO:0007669"/>
    <property type="project" value="UniProtKB-KW"/>
</dbReference>
<dbReference type="InterPro" id="IPR014718">
    <property type="entry name" value="GH-type_carb-bd"/>
</dbReference>
<comment type="cofactor">
    <cofactor evidence="1">
        <name>Ca(2+)</name>
        <dbReference type="ChEBI" id="CHEBI:29108"/>
    </cofactor>
</comment>
<name>A0A553BW52_9FLAO</name>
<organism evidence="9 11">
    <name type="scientific">Flavobacterium gawalongense</name>
    <dbReference type="NCBI Taxonomy" id="2594432"/>
    <lineage>
        <taxon>Bacteria</taxon>
        <taxon>Pseudomonadati</taxon>
        <taxon>Bacteroidota</taxon>
        <taxon>Flavobacteriia</taxon>
        <taxon>Flavobacteriales</taxon>
        <taxon>Flavobacteriaceae</taxon>
        <taxon>Flavobacterium</taxon>
    </lineage>
</organism>
<dbReference type="InterPro" id="IPR029486">
    <property type="entry name" value="GH97_N"/>
</dbReference>
<evidence type="ECO:0000259" key="6">
    <source>
        <dbReference type="Pfam" id="PF14508"/>
    </source>
</evidence>
<dbReference type="FunFam" id="3.20.20.70:FF:000220">
    <property type="entry name" value="Glucan 1,4-alpha-glucosidase SusB"/>
    <property type="match status" value="1"/>
</dbReference>
<dbReference type="Gene3D" id="3.20.20.70">
    <property type="entry name" value="Aldolase class I"/>
    <property type="match status" value="1"/>
</dbReference>
<accession>A0A553BW52</accession>
<evidence type="ECO:0000313" key="8">
    <source>
        <dbReference type="EMBL" id="TRX06571.1"/>
    </source>
</evidence>
<dbReference type="InterPro" id="IPR052720">
    <property type="entry name" value="Glycosyl_hydrolase_97"/>
</dbReference>
<gene>
    <name evidence="9" type="ORF">FNW11_02890</name>
    <name evidence="8" type="ORF">FNW12_08230</name>
</gene>
<evidence type="ECO:0000259" key="5">
    <source>
        <dbReference type="Pfam" id="PF10566"/>
    </source>
</evidence>
<evidence type="ECO:0000313" key="11">
    <source>
        <dbReference type="Proteomes" id="UP000318669"/>
    </source>
</evidence>
<dbReference type="InterPro" id="IPR017853">
    <property type="entry name" value="GH"/>
</dbReference>
<reference evidence="10 11" key="1">
    <citation type="submission" date="2019-07" db="EMBL/GenBank/DDBJ databases">
        <title>Novel species of Flavobacterium.</title>
        <authorList>
            <person name="Liu Q."/>
            <person name="Xin Y.-H."/>
        </authorList>
    </citation>
    <scope>NUCLEOTIDE SEQUENCE [LARGE SCALE GENOMIC DNA]</scope>
    <source>
        <strain evidence="8 10">GSP39</strain>
        <strain evidence="9 11">GSR22</strain>
    </source>
</reference>
<sequence>MKQFLFTALLWLAFFNTANAQQLKSPNEKFVMTFSLQNDGTPSYSLNYKGKAVVKPSKLGLELKNDKKSLLNDFTVIDTKTSTFDENWKPVWGEVASIRNHYNELAVTLNQKETDRQIVIRFRLFDDGLGFRYEFPSQKNLTYFVIKEERTQFAMTGDHTAFWIPGDYDTQEYDYTTSKLSEIRGLTEKATTANVSQKSFSTTGVQTSLMLKTADGLYINLHEAALINYSCMHLNLDDKNMVFESWLTPDAKGDKGYIQAPSHSPWRTIIVSDDARDILASKMTLNLNDPCKIEDTSWIKPVKYVGVWWEMITGKSSWAYTDEFPTVQLGVTDFAKAKPNGKHGANNTNVKKYIDFASKNGFDAVLVEGWNEGWEDWFGHSKDYVFDFLTPYPDFDVKGLHEYAKSKGVKMIMHHETSGSVRNYERHMDKAYQFMNDNGYDAVKSGYVGDILPRGENHYSQWIVNHYQYAVEKAAEYKIMVNAHEAIRPTGICRTYPNLIGNEAARGTEYQSFGGSKPNHVTVLPFTRLVGGPMDYTPGIFEMDLSKINPSNNSHVNSTLANQLALYVTMYSPLQMAADLPENYDRFADAFQFIKDVAVDWTDSKYLEAEPGQYVTVARKAKVTNNWFIGNVNGENSRTSTIKFDFLEKGKKYMATIYADAKDAHFKTNPQAYTIRKMAVTNKSKLAQFSAPGGGYAISVVETKK</sequence>
<evidence type="ECO:0000313" key="10">
    <source>
        <dbReference type="Proteomes" id="UP000318528"/>
    </source>
</evidence>
<feature type="domain" description="Glycosyl-hydrolase 97 N-terminal" evidence="6">
    <location>
        <begin position="23"/>
        <end position="290"/>
    </location>
</feature>
<dbReference type="Pfam" id="PF14509">
    <property type="entry name" value="GH97_C"/>
    <property type="match status" value="1"/>
</dbReference>
<dbReference type="EMBL" id="VJZL01000003">
    <property type="protein sequence ID" value="TRX12500.1"/>
    <property type="molecule type" value="Genomic_DNA"/>
</dbReference>
<evidence type="ECO:0000256" key="2">
    <source>
        <dbReference type="ARBA" id="ARBA00011245"/>
    </source>
</evidence>
<protein>
    <submittedName>
        <fullName evidence="9">Glycoside hydrolase family 97 protein</fullName>
    </submittedName>
</protein>
<evidence type="ECO:0000256" key="4">
    <source>
        <dbReference type="SAM" id="SignalP"/>
    </source>
</evidence>
<feature type="chain" id="PRO_5021883137" evidence="4">
    <location>
        <begin position="21"/>
        <end position="705"/>
    </location>
</feature>
<dbReference type="PANTHER" id="PTHR35803:SF1">
    <property type="entry name" value="GLUCAN 1,4-ALPHA-GLUCOSIDASE SUSB"/>
    <property type="match status" value="1"/>
</dbReference>
<dbReference type="EMBL" id="VJZN01000011">
    <property type="protein sequence ID" value="TRX06571.1"/>
    <property type="molecule type" value="Genomic_DNA"/>
</dbReference>
<evidence type="ECO:0000313" key="9">
    <source>
        <dbReference type="EMBL" id="TRX12500.1"/>
    </source>
</evidence>
<comment type="caution">
    <text evidence="9">The sequence shown here is derived from an EMBL/GenBank/DDBJ whole genome shotgun (WGS) entry which is preliminary data.</text>
</comment>
<dbReference type="Pfam" id="PF10566">
    <property type="entry name" value="Glyco_hydro_97"/>
    <property type="match status" value="1"/>
</dbReference>
<dbReference type="PANTHER" id="PTHR35803">
    <property type="entry name" value="GLUCAN 1,4-ALPHA-GLUCOSIDASE SUSB-RELATED"/>
    <property type="match status" value="1"/>
</dbReference>
<dbReference type="Gene3D" id="2.70.98.10">
    <property type="match status" value="1"/>
</dbReference>
<keyword evidence="10" id="KW-1185">Reference proteome</keyword>
<dbReference type="SUPFAM" id="SSF51445">
    <property type="entry name" value="(Trans)glycosidases"/>
    <property type="match status" value="1"/>
</dbReference>
<evidence type="ECO:0000256" key="1">
    <source>
        <dbReference type="ARBA" id="ARBA00001913"/>
    </source>
</evidence>
<dbReference type="Pfam" id="PF14508">
    <property type="entry name" value="GH97_N"/>
    <property type="match status" value="1"/>
</dbReference>
<dbReference type="RefSeq" id="WP_143387104.1">
    <property type="nucleotide sequence ID" value="NZ_VJZL01000003.1"/>
</dbReference>
<dbReference type="AlphaFoldDB" id="A0A553BW52"/>
<comment type="subunit">
    <text evidence="2">Monomer.</text>
</comment>
<feature type="signal peptide" evidence="4">
    <location>
        <begin position="1"/>
        <end position="20"/>
    </location>
</feature>
<dbReference type="Proteomes" id="UP000318669">
    <property type="component" value="Unassembled WGS sequence"/>
</dbReference>
<dbReference type="InterPro" id="IPR019563">
    <property type="entry name" value="GH97_catalytic"/>
</dbReference>
<dbReference type="Proteomes" id="UP000318528">
    <property type="component" value="Unassembled WGS sequence"/>
</dbReference>
<keyword evidence="3" id="KW-0106">Calcium</keyword>
<keyword evidence="4" id="KW-0732">Signal</keyword>
<dbReference type="OrthoDB" id="57532at2"/>
<dbReference type="GO" id="GO:0030246">
    <property type="term" value="F:carbohydrate binding"/>
    <property type="evidence" value="ECO:0007669"/>
    <property type="project" value="InterPro"/>
</dbReference>
<dbReference type="InterPro" id="IPR029483">
    <property type="entry name" value="GH97_C"/>
</dbReference>
<dbReference type="InterPro" id="IPR013785">
    <property type="entry name" value="Aldolase_TIM"/>
</dbReference>
<keyword evidence="9" id="KW-0378">Hydrolase</keyword>
<evidence type="ECO:0000256" key="3">
    <source>
        <dbReference type="ARBA" id="ARBA00022837"/>
    </source>
</evidence>
<feature type="domain" description="Glycosyl-hydrolase 97 catalytic" evidence="5">
    <location>
        <begin position="308"/>
        <end position="505"/>
    </location>
</feature>
<proteinExistence type="predicted"/>
<feature type="domain" description="Glycosyl-hydrolase 97 C-terminal oligomerisation" evidence="7">
    <location>
        <begin position="600"/>
        <end position="700"/>
    </location>
</feature>
<evidence type="ECO:0000259" key="7">
    <source>
        <dbReference type="Pfam" id="PF14509"/>
    </source>
</evidence>